<evidence type="ECO:0000256" key="3">
    <source>
        <dbReference type="ARBA" id="ARBA00023125"/>
    </source>
</evidence>
<comment type="similarity">
    <text evidence="1">Belongs to the type-I restriction system S methylase family.</text>
</comment>
<dbReference type="PANTHER" id="PTHR30408">
    <property type="entry name" value="TYPE-1 RESTRICTION ENZYME ECOKI SPECIFICITY PROTEIN"/>
    <property type="match status" value="1"/>
</dbReference>
<gene>
    <name evidence="5" type="ORF">F1735_22185</name>
</gene>
<dbReference type="Pfam" id="PF01420">
    <property type="entry name" value="Methylase_S"/>
    <property type="match status" value="2"/>
</dbReference>
<keyword evidence="6" id="KW-1185">Reference proteome</keyword>
<dbReference type="Gene3D" id="3.90.220.20">
    <property type="entry name" value="DNA methylase specificity domains"/>
    <property type="match status" value="2"/>
</dbReference>
<dbReference type="RefSeq" id="WP_167238963.1">
    <property type="nucleotide sequence ID" value="NZ_WHJF01000067.1"/>
</dbReference>
<dbReference type="InterPro" id="IPR052021">
    <property type="entry name" value="Type-I_RS_S_subunit"/>
</dbReference>
<dbReference type="SUPFAM" id="SSF116734">
    <property type="entry name" value="DNA methylase specificity domain"/>
    <property type="match status" value="2"/>
</dbReference>
<evidence type="ECO:0000259" key="4">
    <source>
        <dbReference type="Pfam" id="PF01420"/>
    </source>
</evidence>
<dbReference type="EMBL" id="WHJF01000067">
    <property type="protein sequence ID" value="NHZ64973.1"/>
    <property type="molecule type" value="Genomic_DNA"/>
</dbReference>
<feature type="domain" description="Type I restriction modification DNA specificity" evidence="4">
    <location>
        <begin position="17"/>
        <end position="166"/>
    </location>
</feature>
<dbReference type="InterPro" id="IPR044946">
    <property type="entry name" value="Restrct_endonuc_typeI_TRD_sf"/>
</dbReference>
<organism evidence="5 6">
    <name type="scientific">Massilia genomosp. 1</name>
    <dbReference type="NCBI Taxonomy" id="2609280"/>
    <lineage>
        <taxon>Bacteria</taxon>
        <taxon>Pseudomonadati</taxon>
        <taxon>Pseudomonadota</taxon>
        <taxon>Betaproteobacteria</taxon>
        <taxon>Burkholderiales</taxon>
        <taxon>Oxalobacteraceae</taxon>
        <taxon>Telluria group</taxon>
        <taxon>Massilia</taxon>
    </lineage>
</organism>
<dbReference type="PANTHER" id="PTHR30408:SF12">
    <property type="entry name" value="TYPE I RESTRICTION ENZYME MJAVIII SPECIFICITY SUBUNIT"/>
    <property type="match status" value="1"/>
</dbReference>
<proteinExistence type="inferred from homology"/>
<protein>
    <recommendedName>
        <fullName evidence="4">Type I restriction modification DNA specificity domain-containing protein</fullName>
    </recommendedName>
</protein>
<keyword evidence="2" id="KW-0680">Restriction system</keyword>
<sequence length="357" mass="39583">MSAIPEGYKQTEVGVIPEDWDAKTLGDFVFLQRGHDLTDRDRRPGEIPVMGSAGQNGFHDIALVKGPGVVVGRSGASFGQAHFCNTNFWPHNTALYVTDFRGNDRLFAFFFLSSLDFSRHNSGGAQQSLNRNFIAPIPVRIPPLLEQEAIAQALSDADALIESLEQLVTKKRYLKRGAMQDLLTGGKRLPGFGQGWELKRLGELITLYGERVDPQLNGVRDFCIELEHIGSSTGALLGSTSTGENSSLKSVFRAGDVLFGKLRAYLRKYWRADRAGVCSTEIWVLTPRENLIIGAYLFQIVQTDKFIEVASYSYGTHMPRSDWNVVKNYELPIPCDPEEQIAIAAILSDINLPDLSD</sequence>
<evidence type="ECO:0000313" key="6">
    <source>
        <dbReference type="Proteomes" id="UP000610594"/>
    </source>
</evidence>
<dbReference type="InterPro" id="IPR000055">
    <property type="entry name" value="Restrct_endonuc_typeI_TRD"/>
</dbReference>
<reference evidence="5 6" key="1">
    <citation type="submission" date="2019-10" db="EMBL/GenBank/DDBJ databases">
        <title>Taxonomy of Antarctic Massilia spp.: description of Massilia rubra sp. nov., Massilia aquatica sp. nov., Massilia mucilaginosa sp. nov., Massilia frigida sp. nov. isolated from streams, lakes and regoliths.</title>
        <authorList>
            <person name="Holochova P."/>
            <person name="Sedlacek I."/>
            <person name="Kralova S."/>
            <person name="Maslanova I."/>
            <person name="Busse H.-J."/>
            <person name="Stankova E."/>
            <person name="Vrbovska V."/>
            <person name="Kovarovic V."/>
            <person name="Bartak M."/>
            <person name="Svec P."/>
            <person name="Pantucek R."/>
        </authorList>
    </citation>
    <scope>NUCLEOTIDE SEQUENCE [LARGE SCALE GENOMIC DNA]</scope>
    <source>
        <strain evidence="5 6">CCM 8694</strain>
    </source>
</reference>
<feature type="domain" description="Type I restriction modification DNA specificity" evidence="4">
    <location>
        <begin position="195"/>
        <end position="350"/>
    </location>
</feature>
<comment type="caution">
    <text evidence="5">The sequence shown here is derived from an EMBL/GenBank/DDBJ whole genome shotgun (WGS) entry which is preliminary data.</text>
</comment>
<evidence type="ECO:0000256" key="2">
    <source>
        <dbReference type="ARBA" id="ARBA00022747"/>
    </source>
</evidence>
<evidence type="ECO:0000256" key="1">
    <source>
        <dbReference type="ARBA" id="ARBA00010923"/>
    </source>
</evidence>
<dbReference type="CDD" id="cd17267">
    <property type="entry name" value="RMtype1_S_EcoAO83I-TRD1-CR1_like"/>
    <property type="match status" value="1"/>
</dbReference>
<name>A0ABX0MQD8_9BURK</name>
<evidence type="ECO:0000313" key="5">
    <source>
        <dbReference type="EMBL" id="NHZ64973.1"/>
    </source>
</evidence>
<keyword evidence="3" id="KW-0238">DNA-binding</keyword>
<dbReference type="Proteomes" id="UP000610594">
    <property type="component" value="Unassembled WGS sequence"/>
</dbReference>
<accession>A0ABX0MQD8</accession>